<feature type="compositionally biased region" description="Polar residues" evidence="8">
    <location>
        <begin position="1354"/>
        <end position="1370"/>
    </location>
</feature>
<feature type="compositionally biased region" description="Basic residues" evidence="8">
    <location>
        <begin position="87"/>
        <end position="97"/>
    </location>
</feature>
<feature type="region of interest" description="Disordered" evidence="8">
    <location>
        <begin position="1283"/>
        <end position="1396"/>
    </location>
</feature>
<dbReference type="InterPro" id="IPR000719">
    <property type="entry name" value="Prot_kinase_dom"/>
</dbReference>
<feature type="compositionally biased region" description="Polar residues" evidence="8">
    <location>
        <begin position="262"/>
        <end position="277"/>
    </location>
</feature>
<evidence type="ECO:0000256" key="4">
    <source>
        <dbReference type="ARBA" id="ARBA00022741"/>
    </source>
</evidence>
<feature type="compositionally biased region" description="Acidic residues" evidence="8">
    <location>
        <begin position="596"/>
        <end position="615"/>
    </location>
</feature>
<evidence type="ECO:0000313" key="10">
    <source>
        <dbReference type="EMBL" id="CAH3032572.1"/>
    </source>
</evidence>
<feature type="binding site" evidence="7">
    <location>
        <position position="1479"/>
    </location>
    <ligand>
        <name>ATP</name>
        <dbReference type="ChEBI" id="CHEBI:30616"/>
    </ligand>
</feature>
<dbReference type="PROSITE" id="PS50011">
    <property type="entry name" value="PROTEIN_KINASE_DOM"/>
    <property type="match status" value="1"/>
</dbReference>
<feature type="region of interest" description="Disordered" evidence="8">
    <location>
        <begin position="590"/>
        <end position="649"/>
    </location>
</feature>
<evidence type="ECO:0000256" key="3">
    <source>
        <dbReference type="ARBA" id="ARBA00022679"/>
    </source>
</evidence>
<evidence type="ECO:0000256" key="6">
    <source>
        <dbReference type="ARBA" id="ARBA00022840"/>
    </source>
</evidence>
<keyword evidence="5" id="KW-0418">Kinase</keyword>
<feature type="domain" description="Protein kinase" evidence="9">
    <location>
        <begin position="1450"/>
        <end position="1708"/>
    </location>
</feature>
<feature type="region of interest" description="Disordered" evidence="8">
    <location>
        <begin position="32"/>
        <end position="99"/>
    </location>
</feature>
<dbReference type="Gene3D" id="1.10.510.10">
    <property type="entry name" value="Transferase(Phosphotransferase) domain 1"/>
    <property type="match status" value="1"/>
</dbReference>
<feature type="compositionally biased region" description="Basic and acidic residues" evidence="8">
    <location>
        <begin position="53"/>
        <end position="68"/>
    </location>
</feature>
<feature type="region of interest" description="Disordered" evidence="8">
    <location>
        <begin position="389"/>
        <end position="408"/>
    </location>
</feature>
<accession>A0ABN8MR27</accession>
<feature type="region of interest" description="Disordered" evidence="8">
    <location>
        <begin position="193"/>
        <end position="235"/>
    </location>
</feature>
<proteinExistence type="inferred from homology"/>
<dbReference type="InterPro" id="IPR050538">
    <property type="entry name" value="MAP_kinase_kinase_kinase"/>
</dbReference>
<dbReference type="EMBL" id="CALNXK010000001">
    <property type="protein sequence ID" value="CAH3032572.1"/>
    <property type="molecule type" value="Genomic_DNA"/>
</dbReference>
<feature type="compositionally biased region" description="Acidic residues" evidence="8">
    <location>
        <begin position="1371"/>
        <end position="1381"/>
    </location>
</feature>
<feature type="compositionally biased region" description="Polar residues" evidence="8">
    <location>
        <begin position="361"/>
        <end position="374"/>
    </location>
</feature>
<dbReference type="Pfam" id="PF00069">
    <property type="entry name" value="Pkinase"/>
    <property type="match status" value="1"/>
</dbReference>
<keyword evidence="2" id="KW-0723">Serine/threonine-protein kinase</keyword>
<reference evidence="10 11" key="1">
    <citation type="submission" date="2022-05" db="EMBL/GenBank/DDBJ databases">
        <authorList>
            <consortium name="Genoscope - CEA"/>
            <person name="William W."/>
        </authorList>
    </citation>
    <scope>NUCLEOTIDE SEQUENCE [LARGE SCALE GENOMIC DNA]</scope>
</reference>
<evidence type="ECO:0000256" key="7">
    <source>
        <dbReference type="PROSITE-ProRule" id="PRU10141"/>
    </source>
</evidence>
<comment type="similarity">
    <text evidence="1">Belongs to the protein kinase superfamily. STE Ser/Thr protein kinase family. MAP kinase kinase kinase subfamily.</text>
</comment>
<dbReference type="SUPFAM" id="SSF56112">
    <property type="entry name" value="Protein kinase-like (PK-like)"/>
    <property type="match status" value="1"/>
</dbReference>
<dbReference type="Proteomes" id="UP001159405">
    <property type="component" value="Unassembled WGS sequence"/>
</dbReference>
<dbReference type="PANTHER" id="PTHR48016:SF32">
    <property type="entry name" value="MITOGEN-ACTIVATED PROTEIN KINASE KINASE KINASE 4"/>
    <property type="match status" value="1"/>
</dbReference>
<feature type="compositionally biased region" description="Polar residues" evidence="8">
    <location>
        <begin position="1283"/>
        <end position="1295"/>
    </location>
</feature>
<dbReference type="SMART" id="SM00220">
    <property type="entry name" value="S_TKc"/>
    <property type="match status" value="1"/>
</dbReference>
<dbReference type="InterPro" id="IPR045801">
    <property type="entry name" value="MEKK4_N"/>
</dbReference>
<feature type="compositionally biased region" description="Polar residues" evidence="8">
    <location>
        <begin position="625"/>
        <end position="649"/>
    </location>
</feature>
<feature type="compositionally biased region" description="Basic and acidic residues" evidence="8">
    <location>
        <begin position="32"/>
        <end position="45"/>
    </location>
</feature>
<gene>
    <name evidence="10" type="ORF">PLOB_00000034</name>
</gene>
<keyword evidence="11" id="KW-1185">Reference proteome</keyword>
<dbReference type="InterPro" id="IPR017441">
    <property type="entry name" value="Protein_kinase_ATP_BS"/>
</dbReference>
<keyword evidence="4 7" id="KW-0547">Nucleotide-binding</keyword>
<comment type="caution">
    <text evidence="10">The sequence shown here is derived from an EMBL/GenBank/DDBJ whole genome shotgun (WGS) entry which is preliminary data.</text>
</comment>
<feature type="region of interest" description="Disordered" evidence="8">
    <location>
        <begin position="347"/>
        <end position="374"/>
    </location>
</feature>
<evidence type="ECO:0000256" key="5">
    <source>
        <dbReference type="ARBA" id="ARBA00022777"/>
    </source>
</evidence>
<dbReference type="CDD" id="cd06626">
    <property type="entry name" value="STKc_MEKK4"/>
    <property type="match status" value="1"/>
</dbReference>
<protein>
    <recommendedName>
        <fullName evidence="9">Protein kinase domain-containing protein</fullName>
    </recommendedName>
</protein>
<evidence type="ECO:0000256" key="8">
    <source>
        <dbReference type="SAM" id="MobiDB-lite"/>
    </source>
</evidence>
<dbReference type="PANTHER" id="PTHR48016">
    <property type="entry name" value="MAP KINASE KINASE KINASE SSK2-RELATED-RELATED"/>
    <property type="match status" value="1"/>
</dbReference>
<dbReference type="PROSITE" id="PS00107">
    <property type="entry name" value="PROTEIN_KINASE_ATP"/>
    <property type="match status" value="1"/>
</dbReference>
<feature type="region of interest" description="Disordered" evidence="8">
    <location>
        <begin position="262"/>
        <end position="284"/>
    </location>
</feature>
<evidence type="ECO:0000259" key="9">
    <source>
        <dbReference type="PROSITE" id="PS50011"/>
    </source>
</evidence>
<keyword evidence="3" id="KW-0808">Transferase</keyword>
<organism evidence="10 11">
    <name type="scientific">Porites lobata</name>
    <dbReference type="NCBI Taxonomy" id="104759"/>
    <lineage>
        <taxon>Eukaryota</taxon>
        <taxon>Metazoa</taxon>
        <taxon>Cnidaria</taxon>
        <taxon>Anthozoa</taxon>
        <taxon>Hexacorallia</taxon>
        <taxon>Scleractinia</taxon>
        <taxon>Fungiina</taxon>
        <taxon>Poritidae</taxon>
        <taxon>Porites</taxon>
    </lineage>
</organism>
<feature type="region of interest" description="Disordered" evidence="8">
    <location>
        <begin position="416"/>
        <end position="443"/>
    </location>
</feature>
<evidence type="ECO:0000256" key="1">
    <source>
        <dbReference type="ARBA" id="ARBA00006529"/>
    </source>
</evidence>
<evidence type="ECO:0000256" key="2">
    <source>
        <dbReference type="ARBA" id="ARBA00022527"/>
    </source>
</evidence>
<feature type="compositionally biased region" description="Basic and acidic residues" evidence="8">
    <location>
        <begin position="1382"/>
        <end position="1391"/>
    </location>
</feature>
<evidence type="ECO:0000313" key="11">
    <source>
        <dbReference type="Proteomes" id="UP001159405"/>
    </source>
</evidence>
<dbReference type="PROSITE" id="PS00108">
    <property type="entry name" value="PROTEIN_KINASE_ST"/>
    <property type="match status" value="1"/>
</dbReference>
<name>A0ABN8MR27_9CNID</name>
<keyword evidence="6 7" id="KW-0067">ATP-binding</keyword>
<dbReference type="InterPro" id="IPR008271">
    <property type="entry name" value="Ser/Thr_kinase_AS"/>
</dbReference>
<sequence length="1712" mass="192183">MAEEDNLNGLEQITGSPCDDIDLAEMFESDIGIRDEQNHVDDKGSGSEFDSEREEHVELLSSENEHSDGFPSLEGYSYGVTPPRDVRRQKERSRKGKEKVQGFLKNSFGRECGPNSSEKAELHRRIKRGSTQLTTERAFQRKLKRGSVDVSFNVNFDSGVRLPDCAKSLEIPSIKIESASRFMSLDCVCEDTTDGSPDDKGTGGIPMKATMSRSHPRATRSESDPRSAKSRSYLNPNCPETRMEFYRTFSLLIKLGSLAHNQQDSQKQQVVGNTAERQNSEENKKWQVELSQALWLELQAWHANRTMDEQDMHLVRARAEVEKVLDEVINFKVQKPDHATEILSDVGDTTAQDGNSEKSDNNLNVNGSNDSETNEAYCQSCSVMQSHISSSTYDSEKGPEGNQTGCQDSSLDIQEEENATTQENEQLTSSKANDSDESFFPNNSTDMKAVRRKLWLDLNKESPNVLSKEPSIHQCNQTLKDRSCCKLKAAIEQVAELFDKVERVEHLYPTCKSLGEQNPKYRSEEFTRNFETLCLWLNVTSELYHKLHLVAKFVGVDLNDTETWKDWLDIGLGRLENLCPVLDHSHFDATETWPVTDDEDDKDFDEEEEEDEGQDIYENGGSAISKPSSPQRTLSHESQTSTPARPLRTSSNVSNFVWSSTSRYRPFADKNIKKMGLIKLGKRLGDILDTSMMKARQALAPAVTCCVGDECQCKTVALNPRKVSINYLEALLNGRSEDFVHLSCSCHPHSTLCCEPGDRILGNDLEQRGLPSFRSLYLFLCRVLLDIIHECLRLRLQHRPKGEPSSLSVRQLLRECKDVLLGGVLVKDYYLYLVDGVVNLEDSSSENTESDIEGFEQDLQSLLQVYFDYLHNVIHLVQRLPQASKGLKNFLEEEWNFVKRHCRHIRGGEVEGGTRFCVMASGLLESTGDFLESELDQSCSDLHNNTDQSDDLRRKVLEACRGFKHLFNEARERASKALGFTKKLRNDLENAAKFSINVPMYELLTRLEASGHVQVLARHLTGLFMFVPKTLIKKKCQIIHLLNACCVQEEFGDQVVSDGQGYLLIMPSCDVESGKETSFTWTGKKVTVNPTMDTAIGLADIQRKLFLESMSLAASIVKPRTSSHQAIAETLDELQEACMSLREGIVRAVERVDENLDLDSMFDMDDGEKAMVYQTYTETMHLCYNFGFEYQKEVARLVFGQRKEDLGHKMLSFARQWMKFVMTKCERGRGTRPRWANQGLDFLTVACDPKTLTTLTESEFQELKKQINTCICHVIGSAESCSGANSPGYRSQSPACPSPVFGRNPSSSSSSSSSSALLRAVSWPGGKTPKSGGDQGEGDDGQATRRQLSDPPHSKQQFQSLATDVNNASINEEDDSGDDEGKETPKHKDSFVETPGASRLDKVRHALKKMEAKRNEFLFEKHAIGRVSSRRRDIVKELASISNRKVPFKWQRGNKIGEGQFGKVYACVNLDTGELMAVKQIKFQPNDHGEIRELADEIKNFEGIRHESLVKYYGVELHRDEMFIFMEYCADGTISDVAKLGLPESMIRVYTYQILVAVSVLHEKGIVHRDVKGANIFVSSGGLLKLGDFGSSIKLKNPFQTCYGEISNIRGTVAYMAPEVITLDKGAGYGRAADIWSIGCVVVEMATGKPPWPDCDNNFVIMFKVGEGATPAIPETLSEEGQDFLLCCFLHDAYARHTANQLMDHSFVKVDL</sequence>
<dbReference type="Pfam" id="PF19431">
    <property type="entry name" value="MEKK4_N"/>
    <property type="match status" value="2"/>
</dbReference>
<feature type="compositionally biased region" description="Low complexity" evidence="8">
    <location>
        <begin position="1306"/>
        <end position="1315"/>
    </location>
</feature>
<dbReference type="InterPro" id="IPR011009">
    <property type="entry name" value="Kinase-like_dom_sf"/>
</dbReference>